<dbReference type="OrthoDB" id="674604at2759"/>
<dbReference type="EMBL" id="KZ805377">
    <property type="protein sequence ID" value="PVI00223.1"/>
    <property type="molecule type" value="Genomic_DNA"/>
</dbReference>
<dbReference type="Gene3D" id="1.25.40.10">
    <property type="entry name" value="Tetratricopeptide repeat domain"/>
    <property type="match status" value="1"/>
</dbReference>
<proteinExistence type="predicted"/>
<dbReference type="SUPFAM" id="SSF48452">
    <property type="entry name" value="TPR-like"/>
    <property type="match status" value="1"/>
</dbReference>
<accession>A0A2V1DPR3</accession>
<dbReference type="STRING" id="97972.A0A2V1DPR3"/>
<dbReference type="InterPro" id="IPR053137">
    <property type="entry name" value="NLR-like"/>
</dbReference>
<dbReference type="Pfam" id="PF13424">
    <property type="entry name" value="TPR_12"/>
    <property type="match status" value="1"/>
</dbReference>
<dbReference type="AlphaFoldDB" id="A0A2V1DPR3"/>
<dbReference type="Pfam" id="PF13374">
    <property type="entry name" value="TPR_10"/>
    <property type="match status" value="1"/>
</dbReference>
<gene>
    <name evidence="1" type="ORF">DM02DRAFT_655673</name>
</gene>
<protein>
    <recommendedName>
        <fullName evidence="3">Kinesin light chain</fullName>
    </recommendedName>
</protein>
<keyword evidence="2" id="KW-1185">Reference proteome</keyword>
<dbReference type="PANTHER" id="PTHR46082">
    <property type="entry name" value="ATP/GTP-BINDING PROTEIN-RELATED"/>
    <property type="match status" value="1"/>
</dbReference>
<dbReference type="Gene3D" id="3.40.50.300">
    <property type="entry name" value="P-loop containing nucleotide triphosphate hydrolases"/>
    <property type="match status" value="1"/>
</dbReference>
<reference evidence="1 2" key="1">
    <citation type="journal article" date="2018" name="Sci. Rep.">
        <title>Comparative genomics provides insights into the lifestyle and reveals functional heterogeneity of dark septate endophytic fungi.</title>
        <authorList>
            <person name="Knapp D.G."/>
            <person name="Nemeth J.B."/>
            <person name="Barry K."/>
            <person name="Hainaut M."/>
            <person name="Henrissat B."/>
            <person name="Johnson J."/>
            <person name="Kuo A."/>
            <person name="Lim J.H.P."/>
            <person name="Lipzen A."/>
            <person name="Nolan M."/>
            <person name="Ohm R.A."/>
            <person name="Tamas L."/>
            <person name="Grigoriev I.V."/>
            <person name="Spatafora J.W."/>
            <person name="Nagy L.G."/>
            <person name="Kovacs G.M."/>
        </authorList>
    </citation>
    <scope>NUCLEOTIDE SEQUENCE [LARGE SCALE GENOMIC DNA]</scope>
    <source>
        <strain evidence="1 2">DSE2036</strain>
    </source>
</reference>
<dbReference type="Proteomes" id="UP000244855">
    <property type="component" value="Unassembled WGS sequence"/>
</dbReference>
<name>A0A2V1DPR3_9PLEO</name>
<dbReference type="InterPro" id="IPR011990">
    <property type="entry name" value="TPR-like_helical_dom_sf"/>
</dbReference>
<evidence type="ECO:0000313" key="2">
    <source>
        <dbReference type="Proteomes" id="UP000244855"/>
    </source>
</evidence>
<evidence type="ECO:0000313" key="1">
    <source>
        <dbReference type="EMBL" id="PVI00223.1"/>
    </source>
</evidence>
<organism evidence="1 2">
    <name type="scientific">Periconia macrospinosa</name>
    <dbReference type="NCBI Taxonomy" id="97972"/>
    <lineage>
        <taxon>Eukaryota</taxon>
        <taxon>Fungi</taxon>
        <taxon>Dikarya</taxon>
        <taxon>Ascomycota</taxon>
        <taxon>Pezizomycotina</taxon>
        <taxon>Dothideomycetes</taxon>
        <taxon>Pleosporomycetidae</taxon>
        <taxon>Pleosporales</taxon>
        <taxon>Massarineae</taxon>
        <taxon>Periconiaceae</taxon>
        <taxon>Periconia</taxon>
    </lineage>
</organism>
<dbReference type="SUPFAM" id="SSF52540">
    <property type="entry name" value="P-loop containing nucleoside triphosphate hydrolases"/>
    <property type="match status" value="1"/>
</dbReference>
<dbReference type="PANTHER" id="PTHR46082:SF6">
    <property type="entry name" value="AAA+ ATPASE DOMAIN-CONTAINING PROTEIN-RELATED"/>
    <property type="match status" value="1"/>
</dbReference>
<dbReference type="InterPro" id="IPR027417">
    <property type="entry name" value="P-loop_NTPase"/>
</dbReference>
<sequence length="503" mass="56997">MALELAYRTRKQNKSCSVFWIDASSIGGAHHSYTDIARKLKIPGWDNEKADVKQIVKLHLSRRDAGQSLLIFDNADSVNLSSNGTSVGRDASLIDYLPQSKHCSILLTTTNNDVARTVASYKIIELQEMEQDTAQSMLEQYLDTLLSRDEQPKARLLLQELSHLPLAIVQAAAYINNTNIMLQDYRIRLSQQAQADLKSISDVLDNKLQEYNGKNSIATTLHLSIEQIRHDSPLAAEYLFLAACVDRKDILLEFLEAPSSREREDAIRIINSYRLVMRRPAESSLDLHRMVHSALREWIGKRGMLGEWTEAAITQLCKVFPHDSHGNRSKWRRMLPHAKYALSHSHRNEEGTEKMDLVRKCAEALLSDGRYNEAETLFVQMMETRKRVLGDEHPDTLTSMANLASTYRDQGRWKEAEELQAIELQICSRVLGDEHPSTLTSMANLAFTLQSQGSVSEAVSLLENCCELQTKVLGLKHPDTVSSHQTLTEWRLETIQLEDEDDG</sequence>
<evidence type="ECO:0008006" key="3">
    <source>
        <dbReference type="Google" id="ProtNLM"/>
    </source>
</evidence>